<protein>
    <submittedName>
        <fullName evidence="6">Uncharacterized protein</fullName>
    </submittedName>
</protein>
<reference evidence="7" key="1">
    <citation type="journal article" date="2023" name="Commun. Biol.">
        <title>Genome analysis of Parmales, the sister group of diatoms, reveals the evolutionary specialization of diatoms from phago-mixotrophs to photoautotrophs.</title>
        <authorList>
            <person name="Ban H."/>
            <person name="Sato S."/>
            <person name="Yoshikawa S."/>
            <person name="Yamada K."/>
            <person name="Nakamura Y."/>
            <person name="Ichinomiya M."/>
            <person name="Sato N."/>
            <person name="Blanc-Mathieu R."/>
            <person name="Endo H."/>
            <person name="Kuwata A."/>
            <person name="Ogata H."/>
        </authorList>
    </citation>
    <scope>NUCLEOTIDE SEQUENCE [LARGE SCALE GENOMIC DNA]</scope>
</reference>
<evidence type="ECO:0000256" key="4">
    <source>
        <dbReference type="ARBA" id="ARBA00022691"/>
    </source>
</evidence>
<dbReference type="Proteomes" id="UP001162640">
    <property type="component" value="Unassembled WGS sequence"/>
</dbReference>
<dbReference type="CDD" id="cd02440">
    <property type="entry name" value="AdoMet_MTases"/>
    <property type="match status" value="1"/>
</dbReference>
<keyword evidence="5" id="KW-0812">Transmembrane</keyword>
<dbReference type="EMBL" id="BLQM01000047">
    <property type="protein sequence ID" value="GMH55767.1"/>
    <property type="molecule type" value="Genomic_DNA"/>
</dbReference>
<feature type="transmembrane region" description="Helical" evidence="5">
    <location>
        <begin position="18"/>
        <end position="39"/>
    </location>
</feature>
<evidence type="ECO:0000313" key="7">
    <source>
        <dbReference type="Proteomes" id="UP001162640"/>
    </source>
</evidence>
<dbReference type="InterPro" id="IPR029063">
    <property type="entry name" value="SAM-dependent_MTases_sf"/>
</dbReference>
<dbReference type="GO" id="GO:1905706">
    <property type="term" value="P:regulation of mitochondrial ATP synthesis coupled proton transport"/>
    <property type="evidence" value="ECO:0007669"/>
    <property type="project" value="TreeGrafter"/>
</dbReference>
<sequence length="224" mass="24992">MEAEHSPNATPPNPKTMYLFYGFATITVSSTLFLLPFIVTPALPRKLYGALPYQNTPTKHIKTALKLINNRIASKPPPNPTALPPQKLKFVDLGSGAGEATIQASFANFDALGVEINPSLLLYSRVASFISRPPSCQFKSTNLITLPFQNYDVLFMFGVKPLIEQLKPKMISEVRIGGLVCLYRFKLTGMDEHFEIVGREGEVTLYERTPSKINEYNKIKLNLI</sequence>
<keyword evidence="5" id="KW-1133">Transmembrane helix</keyword>
<evidence type="ECO:0000256" key="1">
    <source>
        <dbReference type="ARBA" id="ARBA00010633"/>
    </source>
</evidence>
<keyword evidence="3" id="KW-0808">Transferase</keyword>
<proteinExistence type="inferred from homology"/>
<keyword evidence="2" id="KW-0489">Methyltransferase</keyword>
<evidence type="ECO:0000313" key="6">
    <source>
        <dbReference type="EMBL" id="GMH55767.1"/>
    </source>
</evidence>
<gene>
    <name evidence="6" type="ORF">TL16_g01986</name>
</gene>
<accession>A0A9W6ZJY7</accession>
<dbReference type="GO" id="GO:0005739">
    <property type="term" value="C:mitochondrion"/>
    <property type="evidence" value="ECO:0007669"/>
    <property type="project" value="TreeGrafter"/>
</dbReference>
<comment type="caution">
    <text evidence="6">The sequence shown here is derived from an EMBL/GenBank/DDBJ whole genome shotgun (WGS) entry which is preliminary data.</text>
</comment>
<name>A0A9W6ZJY7_9STRA</name>
<keyword evidence="5" id="KW-0472">Membrane</keyword>
<evidence type="ECO:0000256" key="3">
    <source>
        <dbReference type="ARBA" id="ARBA00022679"/>
    </source>
</evidence>
<keyword evidence="4" id="KW-0949">S-adenosyl-L-methionine</keyword>
<comment type="similarity">
    <text evidence="1">Belongs to the ANT/ATPSC lysine N-methyltransferase family.</text>
</comment>
<dbReference type="AlphaFoldDB" id="A0A9W6ZJY7"/>
<dbReference type="PANTHER" id="PTHR13610">
    <property type="entry name" value="METHYLTRANSFERASE DOMAIN-CONTAINING PROTEIN"/>
    <property type="match status" value="1"/>
</dbReference>
<dbReference type="SUPFAM" id="SSF53335">
    <property type="entry name" value="S-adenosyl-L-methionine-dependent methyltransferases"/>
    <property type="match status" value="1"/>
</dbReference>
<dbReference type="GO" id="GO:0016279">
    <property type="term" value="F:protein-lysine N-methyltransferase activity"/>
    <property type="evidence" value="ECO:0007669"/>
    <property type="project" value="InterPro"/>
</dbReference>
<dbReference type="GO" id="GO:0032259">
    <property type="term" value="P:methylation"/>
    <property type="evidence" value="ECO:0007669"/>
    <property type="project" value="UniProtKB-KW"/>
</dbReference>
<dbReference type="PANTHER" id="PTHR13610:SF9">
    <property type="entry name" value="FI06469P"/>
    <property type="match status" value="1"/>
</dbReference>
<organism evidence="6 7">
    <name type="scientific">Triparma laevis f. inornata</name>
    <dbReference type="NCBI Taxonomy" id="1714386"/>
    <lineage>
        <taxon>Eukaryota</taxon>
        <taxon>Sar</taxon>
        <taxon>Stramenopiles</taxon>
        <taxon>Ochrophyta</taxon>
        <taxon>Bolidophyceae</taxon>
        <taxon>Parmales</taxon>
        <taxon>Triparmaceae</taxon>
        <taxon>Triparma</taxon>
    </lineage>
</organism>
<dbReference type="InterPro" id="IPR026170">
    <property type="entry name" value="FAM173A/B"/>
</dbReference>
<evidence type="ECO:0000256" key="2">
    <source>
        <dbReference type="ARBA" id="ARBA00022603"/>
    </source>
</evidence>
<dbReference type="Gene3D" id="3.40.50.150">
    <property type="entry name" value="Vaccinia Virus protein VP39"/>
    <property type="match status" value="1"/>
</dbReference>
<evidence type="ECO:0000256" key="5">
    <source>
        <dbReference type="SAM" id="Phobius"/>
    </source>
</evidence>